<evidence type="ECO:0000313" key="1">
    <source>
        <dbReference type="EMBL" id="PZR32782.1"/>
    </source>
</evidence>
<dbReference type="AlphaFoldDB" id="A0A2W5V0K9"/>
<dbReference type="EMBL" id="QFQZ01000053">
    <property type="protein sequence ID" value="PZR32782.1"/>
    <property type="molecule type" value="Genomic_DNA"/>
</dbReference>
<comment type="caution">
    <text evidence="1">The sequence shown here is derived from an EMBL/GenBank/DDBJ whole genome shotgun (WGS) entry which is preliminary data.</text>
</comment>
<proteinExistence type="predicted"/>
<dbReference type="Proteomes" id="UP000249393">
    <property type="component" value="Unassembled WGS sequence"/>
</dbReference>
<organism evidence="1 2">
    <name type="scientific">Caulobacter segnis</name>
    <dbReference type="NCBI Taxonomy" id="88688"/>
    <lineage>
        <taxon>Bacteria</taxon>
        <taxon>Pseudomonadati</taxon>
        <taxon>Pseudomonadota</taxon>
        <taxon>Alphaproteobacteria</taxon>
        <taxon>Caulobacterales</taxon>
        <taxon>Caulobacteraceae</taxon>
        <taxon>Caulobacter</taxon>
    </lineage>
</organism>
<sequence length="159" mass="16787">MARGRPSMGTRRVLMKPLFIVAGVLGLLAPTAVTATSPQAQGRLKPQPTFQLLSQGHLKVLTASAWSEPDGLSVSGLVRRAPLWKTGVKGHLDIEAFDNAGRPLGSTSVVWRGSLGSSGHNQAARYDARLVGVNPNEVTRVAVAYHPVAHAAEPVEAAR</sequence>
<protein>
    <submittedName>
        <fullName evidence="1">Uncharacterized protein</fullName>
    </submittedName>
</protein>
<evidence type="ECO:0000313" key="2">
    <source>
        <dbReference type="Proteomes" id="UP000249393"/>
    </source>
</evidence>
<reference evidence="1 2" key="1">
    <citation type="submission" date="2017-08" db="EMBL/GenBank/DDBJ databases">
        <title>Infants hospitalized years apart are colonized by the same room-sourced microbial strains.</title>
        <authorList>
            <person name="Brooks B."/>
            <person name="Olm M.R."/>
            <person name="Firek B.A."/>
            <person name="Baker R."/>
            <person name="Thomas B.C."/>
            <person name="Morowitz M.J."/>
            <person name="Banfield J.F."/>
        </authorList>
    </citation>
    <scope>NUCLEOTIDE SEQUENCE [LARGE SCALE GENOMIC DNA]</scope>
    <source>
        <strain evidence="1">S2_003_000_R2_4</strain>
    </source>
</reference>
<name>A0A2W5V0K9_9CAUL</name>
<accession>A0A2W5V0K9</accession>
<gene>
    <name evidence="1" type="ORF">DI526_15475</name>
</gene>